<evidence type="ECO:0000313" key="3">
    <source>
        <dbReference type="EMBL" id="MBW3093737.1"/>
    </source>
</evidence>
<dbReference type="EMBL" id="JAHBBH010000076">
    <property type="protein sequence ID" value="MBW3093737.1"/>
    <property type="molecule type" value="Genomic_DNA"/>
</dbReference>
<comment type="caution">
    <text evidence="3">The sequence shown here is derived from an EMBL/GenBank/DDBJ whole genome shotgun (WGS) entry which is preliminary data.</text>
</comment>
<dbReference type="Gene3D" id="3.30.200.20">
    <property type="entry name" value="Phosphorylase Kinase, domain 1"/>
    <property type="match status" value="1"/>
</dbReference>
<keyword evidence="4" id="KW-1185">Reference proteome</keyword>
<sequence>GSAAVIVGVLLRRPVYALLGVMSSADRAAAGSRDAAAADGGHAAGMADVMSMNWFQAVGTCVLLTIAITATYLIALWLLRSRELIELARPLLARVTRRDNAASDGPDAAEHAVSDSTVQVPSTPPAPPAQSGRPAPDTALHAASASRSEAAAAPPSSTTPTVRMAPKPAASGPQSAQSQQSHQSSRYGANMKPQLGDTIINRYTLVSQLREAPGLLAWRASDRVLTRDCQLFIVTDSKVLSQVNSTAASLALMRDPRFTQVLQLQHDERIAIVVTQLDAGLSLSEYLRGPAGHILSFDAIRSIMGELTSAINMLLSQGLEHRAISTDTVRISTMGVQLADIPVSAMMADLTGGDPKLNDESLAVRQLAGVLYALLTHTPSAPGTTYDLGRIGDDVPGEFKLICKRGLGLRYDSEDRDLPMSSLAEIDALLGPWTPLNKLHERDIALPGVAGAETITNGVLSDVDPEDIMDVPSGVVSRVAMPPLAMEMPQYASALTSDDVVDVTPLAGDFFRAFDGSQSSSTVNNTTLSLDVSSIRHDAHHGVDAGAGAGAGVSGEATTVQPPVDPIAATAASSMPTVPIETHPQHPHAEPVATPVAPVPNVADTEEEGEKTMIIPPVNAPKPPSLPPAAAKVPYVNQIYKIESQDNDVSDEALLGSLPTKIVAIVVSIAVVVAAGYFAIQALNNDSTGNITNGSSNSADPWSQQNIDQVPFGNSTNGQSGSSDEDSSGSGSSGSGSSDKSSGSSSSDKSSSASSGSSSTKNTADKEAKKVPEPKYENNTPLTISSQNFQTNPGGQNGFAFSLHLDQPHKVYRMTITITSSGGTGYVRANTTGDPTKGEEVAKFSFAEGGTTEVKFDKVVTAQDLILWVPMDSMPGNQLYIQKVELF</sequence>
<feature type="region of interest" description="Disordered" evidence="1">
    <location>
        <begin position="685"/>
        <end position="795"/>
    </location>
</feature>
<feature type="compositionally biased region" description="Low complexity" evidence="1">
    <location>
        <begin position="142"/>
        <end position="185"/>
    </location>
</feature>
<dbReference type="SUPFAM" id="SSF56112">
    <property type="entry name" value="Protein kinase-like (PK-like)"/>
    <property type="match status" value="1"/>
</dbReference>
<accession>A0ABS6WIE7</accession>
<feature type="compositionally biased region" description="Basic and acidic residues" evidence="1">
    <location>
        <begin position="763"/>
        <end position="776"/>
    </location>
</feature>
<feature type="compositionally biased region" description="Low complexity" evidence="1">
    <location>
        <begin position="735"/>
        <end position="759"/>
    </location>
</feature>
<evidence type="ECO:0000256" key="1">
    <source>
        <dbReference type="SAM" id="MobiDB-lite"/>
    </source>
</evidence>
<feature type="compositionally biased region" description="Polar residues" evidence="1">
    <location>
        <begin position="777"/>
        <end position="794"/>
    </location>
</feature>
<proteinExistence type="predicted"/>
<reference evidence="3 4" key="1">
    <citation type="submission" date="2021-05" db="EMBL/GenBank/DDBJ databases">
        <title>Phylogenetic classification of ten novel species belonging to the genus Bifidobacterium comprising B. colchicus sp. nov., B. abeli sp. nov., B. bicoloris sp. nov., B. guerezis sp. nov., B. rosaliae sp. nov., B. santillanensis sp. nov., B. argentati sp. nov., B. amazzoni sp. nov., B. pluviali sp. nov., and B. pinnaculum sp. nov.</title>
        <authorList>
            <person name="Lugli G.A."/>
            <person name="Ruiz Garcia L."/>
            <person name="Margolles A."/>
            <person name="Ventura M."/>
        </authorList>
    </citation>
    <scope>NUCLEOTIDE SEQUENCE [LARGE SCALE GENOMIC DNA]</scope>
    <source>
        <strain evidence="3 4">82T10</strain>
    </source>
</reference>
<evidence type="ECO:0000256" key="2">
    <source>
        <dbReference type="SAM" id="Phobius"/>
    </source>
</evidence>
<dbReference type="InterPro" id="IPR011009">
    <property type="entry name" value="Kinase-like_dom_sf"/>
</dbReference>
<feature type="compositionally biased region" description="Low complexity" evidence="1">
    <location>
        <begin position="685"/>
        <end position="698"/>
    </location>
</feature>
<dbReference type="Proteomes" id="UP000700815">
    <property type="component" value="Unassembled WGS sequence"/>
</dbReference>
<feature type="region of interest" description="Disordered" evidence="1">
    <location>
        <begin position="97"/>
        <end position="191"/>
    </location>
</feature>
<feature type="transmembrane region" description="Helical" evidence="2">
    <location>
        <begin position="54"/>
        <end position="79"/>
    </location>
</feature>
<protein>
    <recommendedName>
        <fullName evidence="5">Kinase</fullName>
    </recommendedName>
</protein>
<evidence type="ECO:0000313" key="4">
    <source>
        <dbReference type="Proteomes" id="UP000700815"/>
    </source>
</evidence>
<name>A0ABS6WIE7_9BIFI</name>
<keyword evidence="2" id="KW-0812">Transmembrane</keyword>
<dbReference type="Gene3D" id="1.10.510.10">
    <property type="entry name" value="Transferase(Phosphotransferase) domain 1"/>
    <property type="match status" value="1"/>
</dbReference>
<feature type="compositionally biased region" description="Polar residues" evidence="1">
    <location>
        <begin position="699"/>
        <end position="719"/>
    </location>
</feature>
<evidence type="ECO:0008006" key="5">
    <source>
        <dbReference type="Google" id="ProtNLM"/>
    </source>
</evidence>
<keyword evidence="2" id="KW-1133">Transmembrane helix</keyword>
<feature type="non-terminal residue" evidence="3">
    <location>
        <position position="1"/>
    </location>
</feature>
<organism evidence="3 4">
    <name type="scientific">Bifidobacterium miconis</name>
    <dbReference type="NCBI Taxonomy" id="2834435"/>
    <lineage>
        <taxon>Bacteria</taxon>
        <taxon>Bacillati</taxon>
        <taxon>Actinomycetota</taxon>
        <taxon>Actinomycetes</taxon>
        <taxon>Bifidobacteriales</taxon>
        <taxon>Bifidobacteriaceae</taxon>
        <taxon>Bifidobacterium</taxon>
    </lineage>
</organism>
<keyword evidence="2" id="KW-0472">Membrane</keyword>
<gene>
    <name evidence="3" type="ORF">KIH79_12625</name>
</gene>